<evidence type="ECO:0000313" key="3">
    <source>
        <dbReference type="Proteomes" id="UP001596442"/>
    </source>
</evidence>
<dbReference type="SUPFAM" id="SSF52821">
    <property type="entry name" value="Rhodanese/Cell cycle control phosphatase"/>
    <property type="match status" value="1"/>
</dbReference>
<dbReference type="PANTHER" id="PTHR43031:SF1">
    <property type="entry name" value="PYRIDINE NUCLEOTIDE-DISULPHIDE OXIDOREDUCTASE"/>
    <property type="match status" value="1"/>
</dbReference>
<protein>
    <submittedName>
        <fullName evidence="2">Rhodanese-like domain-containing protein</fullName>
    </submittedName>
</protein>
<dbReference type="InterPro" id="IPR001763">
    <property type="entry name" value="Rhodanese-like_dom"/>
</dbReference>
<dbReference type="Pfam" id="PF00581">
    <property type="entry name" value="Rhodanese"/>
    <property type="match status" value="1"/>
</dbReference>
<dbReference type="PANTHER" id="PTHR43031">
    <property type="entry name" value="FAD-DEPENDENT OXIDOREDUCTASE"/>
    <property type="match status" value="1"/>
</dbReference>
<proteinExistence type="predicted"/>
<dbReference type="EMBL" id="JBHSWW010000060">
    <property type="protein sequence ID" value="MFC6753057.1"/>
    <property type="molecule type" value="Genomic_DNA"/>
</dbReference>
<dbReference type="InterPro" id="IPR036873">
    <property type="entry name" value="Rhodanese-like_dom_sf"/>
</dbReference>
<keyword evidence="3" id="KW-1185">Reference proteome</keyword>
<sequence>MSRIRPDELDERLDAGDRPFLLDIRPEDDYAADAIEGSHNVPVYTGLQRGDDSGLRKRLGEIPDDEAVVVVCKMGIVAKRATRFLDEQGYDATTLAGGMSGWNGYQTGSLGYKIRSLWWKLR</sequence>
<dbReference type="AlphaFoldDB" id="A0ABD5SAS1"/>
<accession>A0ABD5SAS1</accession>
<evidence type="ECO:0000259" key="1">
    <source>
        <dbReference type="PROSITE" id="PS50206"/>
    </source>
</evidence>
<dbReference type="PROSITE" id="PS50206">
    <property type="entry name" value="RHODANESE_3"/>
    <property type="match status" value="1"/>
</dbReference>
<evidence type="ECO:0000313" key="2">
    <source>
        <dbReference type="EMBL" id="MFC6753057.1"/>
    </source>
</evidence>
<gene>
    <name evidence="2" type="ORF">ACFQEU_06200</name>
</gene>
<dbReference type="Gene3D" id="3.40.250.10">
    <property type="entry name" value="Rhodanese-like domain"/>
    <property type="match status" value="1"/>
</dbReference>
<dbReference type="RefSeq" id="WP_379780330.1">
    <property type="nucleotide sequence ID" value="NZ_JBHSWW010000060.1"/>
</dbReference>
<name>A0ABD5SAS1_9EURY</name>
<dbReference type="SMART" id="SM00450">
    <property type="entry name" value="RHOD"/>
    <property type="match status" value="1"/>
</dbReference>
<dbReference type="InterPro" id="IPR050229">
    <property type="entry name" value="GlpE_sulfurtransferase"/>
</dbReference>
<organism evidence="2 3">
    <name type="scientific">Halorubrum tibetense</name>
    <dbReference type="NCBI Taxonomy" id="175631"/>
    <lineage>
        <taxon>Archaea</taxon>
        <taxon>Methanobacteriati</taxon>
        <taxon>Methanobacteriota</taxon>
        <taxon>Stenosarchaea group</taxon>
        <taxon>Halobacteria</taxon>
        <taxon>Halobacteriales</taxon>
        <taxon>Haloferacaceae</taxon>
        <taxon>Halorubrum</taxon>
    </lineage>
</organism>
<dbReference type="Proteomes" id="UP001596442">
    <property type="component" value="Unassembled WGS sequence"/>
</dbReference>
<dbReference type="CDD" id="cd00158">
    <property type="entry name" value="RHOD"/>
    <property type="match status" value="1"/>
</dbReference>
<reference evidence="2 3" key="1">
    <citation type="journal article" date="2019" name="Int. J. Syst. Evol. Microbiol.">
        <title>The Global Catalogue of Microorganisms (GCM) 10K type strain sequencing project: providing services to taxonomists for standard genome sequencing and annotation.</title>
        <authorList>
            <consortium name="The Broad Institute Genomics Platform"/>
            <consortium name="The Broad Institute Genome Sequencing Center for Infectious Disease"/>
            <person name="Wu L."/>
            <person name="Ma J."/>
        </authorList>
    </citation>
    <scope>NUCLEOTIDE SEQUENCE [LARGE SCALE GENOMIC DNA]</scope>
    <source>
        <strain evidence="2 3">CGMCC 1.3239</strain>
    </source>
</reference>
<feature type="domain" description="Rhodanese" evidence="1">
    <location>
        <begin position="15"/>
        <end position="109"/>
    </location>
</feature>
<comment type="caution">
    <text evidence="2">The sequence shown here is derived from an EMBL/GenBank/DDBJ whole genome shotgun (WGS) entry which is preliminary data.</text>
</comment>